<dbReference type="RefSeq" id="WP_258216797.1">
    <property type="nucleotide sequence ID" value="NZ_JANQBD010000026.1"/>
</dbReference>
<protein>
    <submittedName>
        <fullName evidence="3">S-layer homology domain-containing protein</fullName>
    </submittedName>
</protein>
<evidence type="ECO:0000256" key="1">
    <source>
        <dbReference type="SAM" id="MobiDB-lite"/>
    </source>
</evidence>
<dbReference type="Proteomes" id="UP001300012">
    <property type="component" value="Unassembled WGS sequence"/>
</dbReference>
<gene>
    <name evidence="3" type="ORF">NV381_29020</name>
</gene>
<sequence>MKLENQRMLSLLMAIVMVLTMIPFHPLEVRAATTPTLNLGNPVRVTGATYQLPNAAFGSTGAVHAAGGYFTVAVNSGTTAVGTHSSGITELTYGITISGITTDKSTPTNRVFNFSSGTTYEEIQAAIRNMTLTQVSGQTQNVTINVTPGAPLSNGKTSVRTYKGRHFVYVARQSSMTFKDAVTTATNINGHLVEPAANNPGEMLAVASMFKEFKSPFAREPGWNFISFIGATKTYSPNWDTSVGSFTRYVSTGYQTGLEQTSNYMDNGAYDHLTLLLDDNNTGVKYLGVNNTHGGSSAYKDPGVIVEYDSGIISNIITATQDIALPVMGGSVTINGVAKVGQALTANVTGVTYTPNTTGNVPTYQWYRNGVPITNATGSSYALTVDDMGAAMTVKVTADGVHATGSVTSVATAPVTAGEPAVDKTQLQATVDKINRENLQTTDYTPASWQALQDALKQAQKVLSDPNATQAVVDTALAALNDARDRLVSTNVGLVSLSVGDENGSPIALTPSFDGRQLNYKAVVSNEVSTVGIDPQALQPGSKVSVTLNGNTVSASDWKNLPLREGLNTIQVEVTGQDGKRATYTLEIVRTTNKLVSLTPSIGSLSPAFDSNTGAYTMAVSNSVYQLQWTPVALDPGAKIEISVNGGAYSEVVSGATSAALPLNIGVNTVTVKVTDRDGHIKEYTITVIRVSSGSSRQPGSGGGGGSASNSGDIITTVNDNKSSFATQTTEQSGDRTVTTVKIDGDKLTDTLSQGGAQNLAIRVPGDGDVQVQGLTAAMVKQLKDTGSSLEIGNLLAIYPVPSSQLDLGAITKQFSDTALGDISMNIRIQRSEQALIDNARTRATANGYELLVNPVDLDVTFSHAGQTVRAEQLNGYAARYIALPEGIDPNRITTGVIVNPDGTVHHVPTVVTKISDRYFAKIQDLRSHGSYSVIWNPQDFNDAKSHWAHKTVNNVAARLILAGTGNNVFSPDRNITRSEFAIMSAMGMGLMGQEAAQNAFHDVASTAWYRTGVSVASEFGIVEGYEDGTFRGERQITREQGIAMVARAYNLIQPQSAAMSQTEIAATLLVYGDAADLSEWAREIVARMIRAGIVEGSAGQLLKPQDNITRAEAAALIERMLKTTGLIDK</sequence>
<dbReference type="InterPro" id="IPR051465">
    <property type="entry name" value="Cell_Envelope_Struct_Comp"/>
</dbReference>
<feature type="domain" description="SLH" evidence="2">
    <location>
        <begin position="1069"/>
        <end position="1130"/>
    </location>
</feature>
<organism evidence="3 4">
    <name type="scientific">Paenibacillus radicis</name>
    <name type="common">ex Xue et al. 2023</name>
    <dbReference type="NCBI Taxonomy" id="2972489"/>
    <lineage>
        <taxon>Bacteria</taxon>
        <taxon>Bacillati</taxon>
        <taxon>Bacillota</taxon>
        <taxon>Bacilli</taxon>
        <taxon>Bacillales</taxon>
        <taxon>Paenibacillaceae</taxon>
        <taxon>Paenibacillus</taxon>
    </lineage>
</organism>
<dbReference type="PANTHER" id="PTHR43308">
    <property type="entry name" value="OUTER MEMBRANE PROTEIN ALPHA-RELATED"/>
    <property type="match status" value="1"/>
</dbReference>
<feature type="domain" description="SLH" evidence="2">
    <location>
        <begin position="997"/>
        <end position="1060"/>
    </location>
</feature>
<dbReference type="Pfam" id="PF00395">
    <property type="entry name" value="SLH"/>
    <property type="match status" value="3"/>
</dbReference>
<comment type="caution">
    <text evidence="3">The sequence shown here is derived from an EMBL/GenBank/DDBJ whole genome shotgun (WGS) entry which is preliminary data.</text>
</comment>
<reference evidence="3 4" key="1">
    <citation type="submission" date="2022-08" db="EMBL/GenBank/DDBJ databases">
        <title>Paenibacillus endoradicis sp. nov., Paenibacillus radicibacter sp. nov and Paenibacillus pararadicis sp. nov., three cold-adapted plant growth-promoting bacteria isolated from root of Larix gmelinii in Great Khingan.</title>
        <authorList>
            <person name="Xue H."/>
        </authorList>
    </citation>
    <scope>NUCLEOTIDE SEQUENCE [LARGE SCALE GENOMIC DNA]</scope>
    <source>
        <strain evidence="3 4">N5-1-1-5</strain>
    </source>
</reference>
<proteinExistence type="predicted"/>
<dbReference type="Pfam" id="PF07554">
    <property type="entry name" value="FIVAR"/>
    <property type="match status" value="1"/>
</dbReference>
<accession>A0ABT1YSB6</accession>
<dbReference type="InterPro" id="IPR013783">
    <property type="entry name" value="Ig-like_fold"/>
</dbReference>
<dbReference type="Gene3D" id="1.20.1270.70">
    <property type="entry name" value="Designed single chain three-helix bundle"/>
    <property type="match status" value="1"/>
</dbReference>
<feature type="domain" description="SLH" evidence="2">
    <location>
        <begin position="936"/>
        <end position="996"/>
    </location>
</feature>
<dbReference type="InterPro" id="IPR025883">
    <property type="entry name" value="Cadherin-like_domain"/>
</dbReference>
<name>A0ABT1YSB6_9BACL</name>
<feature type="region of interest" description="Disordered" evidence="1">
    <location>
        <begin position="692"/>
        <end position="714"/>
    </location>
</feature>
<evidence type="ECO:0000313" key="3">
    <source>
        <dbReference type="EMBL" id="MCR8635249.1"/>
    </source>
</evidence>
<dbReference type="EMBL" id="JANQBD010000026">
    <property type="protein sequence ID" value="MCR8635249.1"/>
    <property type="molecule type" value="Genomic_DNA"/>
</dbReference>
<dbReference type="InterPro" id="IPR001119">
    <property type="entry name" value="SLH_dom"/>
</dbReference>
<keyword evidence="4" id="KW-1185">Reference proteome</keyword>
<dbReference type="Gene3D" id="2.60.40.10">
    <property type="entry name" value="Immunoglobulins"/>
    <property type="match status" value="1"/>
</dbReference>
<dbReference type="Pfam" id="PF12733">
    <property type="entry name" value="Cadherin-like"/>
    <property type="match status" value="2"/>
</dbReference>
<dbReference type="Gene3D" id="2.60.40.2700">
    <property type="match status" value="1"/>
</dbReference>
<evidence type="ECO:0000259" key="2">
    <source>
        <dbReference type="PROSITE" id="PS51272"/>
    </source>
</evidence>
<evidence type="ECO:0000313" key="4">
    <source>
        <dbReference type="Proteomes" id="UP001300012"/>
    </source>
</evidence>
<dbReference type="PROSITE" id="PS51272">
    <property type="entry name" value="SLH"/>
    <property type="match status" value="3"/>
</dbReference>
<dbReference type="PANTHER" id="PTHR43308:SF5">
    <property type="entry name" value="S-LAYER PROTEIN _ PEPTIDOGLYCAN ENDO-BETA-N-ACETYLGLUCOSAMINIDASE"/>
    <property type="match status" value="1"/>
</dbReference>